<dbReference type="Proteomes" id="UP000298390">
    <property type="component" value="Unassembled WGS sequence"/>
</dbReference>
<dbReference type="EMBL" id="SEKV01000732">
    <property type="protein sequence ID" value="TFY54151.1"/>
    <property type="molecule type" value="Genomic_DNA"/>
</dbReference>
<dbReference type="AlphaFoldDB" id="A0A4Y9XYC0"/>
<protein>
    <submittedName>
        <fullName evidence="2">Uncharacterized protein</fullName>
    </submittedName>
</protein>
<evidence type="ECO:0000313" key="2">
    <source>
        <dbReference type="EMBL" id="TFY54151.1"/>
    </source>
</evidence>
<gene>
    <name evidence="2" type="ORF">EVJ58_g9027</name>
</gene>
<name>A0A4Y9XYC0_9APHY</name>
<evidence type="ECO:0000256" key="1">
    <source>
        <dbReference type="SAM" id="MobiDB-lite"/>
    </source>
</evidence>
<organism evidence="2 3">
    <name type="scientific">Rhodofomes roseus</name>
    <dbReference type="NCBI Taxonomy" id="34475"/>
    <lineage>
        <taxon>Eukaryota</taxon>
        <taxon>Fungi</taxon>
        <taxon>Dikarya</taxon>
        <taxon>Basidiomycota</taxon>
        <taxon>Agaricomycotina</taxon>
        <taxon>Agaricomycetes</taxon>
        <taxon>Polyporales</taxon>
        <taxon>Rhodofomes</taxon>
    </lineage>
</organism>
<reference evidence="2 3" key="1">
    <citation type="submission" date="2019-01" db="EMBL/GenBank/DDBJ databases">
        <title>Genome sequencing of the rare red list fungi Fomitopsis rosea.</title>
        <authorList>
            <person name="Buettner E."/>
            <person name="Kellner H."/>
        </authorList>
    </citation>
    <scope>NUCLEOTIDE SEQUENCE [LARGE SCALE GENOMIC DNA]</scope>
    <source>
        <strain evidence="2 3">DSM 105464</strain>
    </source>
</reference>
<proteinExistence type="predicted"/>
<feature type="region of interest" description="Disordered" evidence="1">
    <location>
        <begin position="1"/>
        <end position="20"/>
    </location>
</feature>
<sequence>MQSRRHTPHGPSRAEATPVHVQTIPAGLRPGTFASSQSAPAAQGDVTPTAEDATVRRPPCPRAPLASARPDKSTEPAAATVGTTLATCLFLDVEDLLTPSSVVD</sequence>
<evidence type="ECO:0000313" key="3">
    <source>
        <dbReference type="Proteomes" id="UP000298390"/>
    </source>
</evidence>
<feature type="region of interest" description="Disordered" evidence="1">
    <location>
        <begin position="26"/>
        <end position="78"/>
    </location>
</feature>
<accession>A0A4Y9XYC0</accession>
<comment type="caution">
    <text evidence="2">The sequence shown here is derived from an EMBL/GenBank/DDBJ whole genome shotgun (WGS) entry which is preliminary data.</text>
</comment>